<keyword evidence="2" id="KW-0812">Transmembrane</keyword>
<accession>A0ABQ5JTC2</accession>
<name>A0ABQ5JTC2_9EUKA</name>
<protein>
    <submittedName>
        <fullName evidence="3">Uncharacterized protein</fullName>
    </submittedName>
</protein>
<feature type="non-terminal residue" evidence="3">
    <location>
        <position position="1"/>
    </location>
</feature>
<evidence type="ECO:0000256" key="1">
    <source>
        <dbReference type="SAM" id="MobiDB-lite"/>
    </source>
</evidence>
<feature type="region of interest" description="Disordered" evidence="1">
    <location>
        <begin position="135"/>
        <end position="163"/>
    </location>
</feature>
<keyword evidence="4" id="KW-1185">Reference proteome</keyword>
<gene>
    <name evidence="3" type="ORF">ADUPG1_010909</name>
</gene>
<comment type="caution">
    <text evidence="3">The sequence shown here is derived from an EMBL/GenBank/DDBJ whole genome shotgun (WGS) entry which is preliminary data.</text>
</comment>
<sequence>KWNLDAKDSGPTTLQNTHSNPSLMHEGEKESDESEGEEIDIDQHSPSDIDKALRHVFGPPTIHLPSQWTREAKSKKGTALGHRSRAEDWGVDDDGVCGQFEYESRWSSTPYSPMTSVFVCISGISGGMIQRKIVGNSGWKREGKGTKKHSSQGQNDDTDQTTGDSLLSLLAHHPVSHPDDPKIDDKLYDTSISETSGVPSLSSSSSTHFQFSEPIYSKSQPLYRRLTILDHCCFLVADEPVSCDWSIEEKKALQECDNVFGITHECISSEQAVLHSSLIDHCDIVESQRMEEEIKAEDAQRMWNWNGKRIGMQPKVGSLESFDSQWIRQDGEKKMIDSLSKIIDNGSWLERNIHNMDDIRDKNSFLFRILLNPFISPFHSLSFSYREAFCLSKENFPLVRFYGSPYSRGNLSLPQESCKLMFNLLAYSWSSDSDKVFSPALRLFSELGVRAWSQPCCVRDIFPSMWSMMKEYYRQNRMKLKDTEDSDDEIGPKPPQNQIVLKIDVKSPRIQSRIDRKLSMITLPFGNQHPDTLSDSLSLSVDISLDAALLAIPRLSVCRITRQSVYPLSVPSLGLLSVCYRIIHWVKQIHSQYKRCTRSQYWLYWVYTEGVRLWIDVGLIPTVESRSKTLFLELKDVPITLRHVVDGIVLCGGAILSVVFQIALMSTVDIVPMVSMVKWTQQHVVDGIVLCGGAILSVVFQIALMSTVDIVPMVSMVKWTQQLIPQIEFIPPSSVIISALLYEFFSLNHFSLCAQSCGVFLEYSSSSELINVFCSSIPGYHWRQFIGKMLFYRHNRPLLY</sequence>
<dbReference type="EMBL" id="BQXS01011754">
    <property type="protein sequence ID" value="GKT16388.1"/>
    <property type="molecule type" value="Genomic_DNA"/>
</dbReference>
<feature type="compositionally biased region" description="Polar residues" evidence="1">
    <location>
        <begin position="10"/>
        <end position="22"/>
    </location>
</feature>
<keyword evidence="2" id="KW-1133">Transmembrane helix</keyword>
<feature type="region of interest" description="Disordered" evidence="1">
    <location>
        <begin position="68"/>
        <end position="89"/>
    </location>
</feature>
<organism evidence="3 4">
    <name type="scientific">Aduncisulcus paluster</name>
    <dbReference type="NCBI Taxonomy" id="2918883"/>
    <lineage>
        <taxon>Eukaryota</taxon>
        <taxon>Metamonada</taxon>
        <taxon>Carpediemonas-like organisms</taxon>
        <taxon>Aduncisulcus</taxon>
    </lineage>
</organism>
<feature type="region of interest" description="Disordered" evidence="1">
    <location>
        <begin position="1"/>
        <end position="48"/>
    </location>
</feature>
<proteinExistence type="predicted"/>
<reference evidence="3" key="1">
    <citation type="submission" date="2022-03" db="EMBL/GenBank/DDBJ databases">
        <title>Draft genome sequence of Aduncisulcus paluster, a free-living microaerophilic Fornicata.</title>
        <authorList>
            <person name="Yuyama I."/>
            <person name="Kume K."/>
            <person name="Tamura T."/>
            <person name="Inagaki Y."/>
            <person name="Hashimoto T."/>
        </authorList>
    </citation>
    <scope>NUCLEOTIDE SEQUENCE</scope>
    <source>
        <strain evidence="3">NY0171</strain>
    </source>
</reference>
<feature type="transmembrane region" description="Helical" evidence="2">
    <location>
        <begin position="643"/>
        <end position="664"/>
    </location>
</feature>
<evidence type="ECO:0000313" key="4">
    <source>
        <dbReference type="Proteomes" id="UP001057375"/>
    </source>
</evidence>
<feature type="transmembrane region" description="Helical" evidence="2">
    <location>
        <begin position="723"/>
        <end position="742"/>
    </location>
</feature>
<feature type="compositionally biased region" description="Low complexity" evidence="1">
    <location>
        <begin position="151"/>
        <end position="163"/>
    </location>
</feature>
<keyword evidence="2" id="KW-0472">Membrane</keyword>
<dbReference type="Proteomes" id="UP001057375">
    <property type="component" value="Unassembled WGS sequence"/>
</dbReference>
<feature type="transmembrane region" description="Helical" evidence="2">
    <location>
        <begin position="684"/>
        <end position="703"/>
    </location>
</feature>
<feature type="compositionally biased region" description="Acidic residues" evidence="1">
    <location>
        <begin position="29"/>
        <end position="40"/>
    </location>
</feature>
<evidence type="ECO:0000256" key="2">
    <source>
        <dbReference type="SAM" id="Phobius"/>
    </source>
</evidence>
<evidence type="ECO:0000313" key="3">
    <source>
        <dbReference type="EMBL" id="GKT16388.1"/>
    </source>
</evidence>